<feature type="transmembrane region" description="Helical" evidence="5">
    <location>
        <begin position="30"/>
        <end position="48"/>
    </location>
</feature>
<feature type="transmembrane region" description="Helical" evidence="5">
    <location>
        <begin position="234"/>
        <end position="255"/>
    </location>
</feature>
<dbReference type="AlphaFoldDB" id="A0A660LE90"/>
<dbReference type="GO" id="GO:0140359">
    <property type="term" value="F:ABC-type transporter activity"/>
    <property type="evidence" value="ECO:0007669"/>
    <property type="project" value="InterPro"/>
</dbReference>
<dbReference type="Proteomes" id="UP000278962">
    <property type="component" value="Unassembled WGS sequence"/>
</dbReference>
<sequence length="265" mass="28270">MSTATADRFSVKRTTSLARWNLVLLTRNRLAFVYAVVMPLLPLLLLLTGDRGSETSGASAITTVFLVAGLFPVYYNVLAQFVNRRDELVLKRMRTGEVRDAELVASIALPGVASALAIAVISVPVAVALGQDLPVNLPLYLAGAVLTVVMLSAFAFWTAAWTKSAESAQLTSLPIILIVSFGPVFSSMSGLPDVLRDLAELTPGSAMGELVRIGWFGLDGLDATKTTLDFADTWSAAVGPLGVMVAWTAVAVSLAKRSMRWEPRS</sequence>
<comment type="subcellular location">
    <subcellularLocation>
        <location evidence="1">Membrane</location>
        <topology evidence="1">Multi-pass membrane protein</topology>
    </subcellularLocation>
</comment>
<keyword evidence="3 5" id="KW-1133">Transmembrane helix</keyword>
<keyword evidence="8" id="KW-1185">Reference proteome</keyword>
<dbReference type="PANTHER" id="PTHR43027">
    <property type="entry name" value="DOXORUBICIN RESISTANCE ABC TRANSPORTER PERMEASE PROTEIN DRRC-RELATED"/>
    <property type="match status" value="1"/>
</dbReference>
<dbReference type="InterPro" id="IPR013525">
    <property type="entry name" value="ABC2_TM"/>
</dbReference>
<reference evidence="7 8" key="1">
    <citation type="submission" date="2018-10" db="EMBL/GenBank/DDBJ databases">
        <title>Genomic Encyclopedia of Archaeal and Bacterial Type Strains, Phase II (KMG-II): from individual species to whole genera.</title>
        <authorList>
            <person name="Goeker M."/>
        </authorList>
    </citation>
    <scope>NUCLEOTIDE SEQUENCE [LARGE SCALE GENOMIC DNA]</scope>
    <source>
        <strain evidence="7 8">DSM 14954</strain>
    </source>
</reference>
<keyword evidence="4 5" id="KW-0472">Membrane</keyword>
<feature type="domain" description="ABC-2 type transporter transmembrane" evidence="6">
    <location>
        <begin position="55"/>
        <end position="255"/>
    </location>
</feature>
<dbReference type="GO" id="GO:0016020">
    <property type="term" value="C:membrane"/>
    <property type="evidence" value="ECO:0007669"/>
    <property type="project" value="UniProtKB-SubCell"/>
</dbReference>
<keyword evidence="2 5" id="KW-0812">Transmembrane</keyword>
<dbReference type="Pfam" id="PF12698">
    <property type="entry name" value="ABC2_membrane_3"/>
    <property type="match status" value="1"/>
</dbReference>
<evidence type="ECO:0000256" key="1">
    <source>
        <dbReference type="ARBA" id="ARBA00004141"/>
    </source>
</evidence>
<dbReference type="PANTHER" id="PTHR43027:SF2">
    <property type="entry name" value="TRANSPORT PERMEASE PROTEIN"/>
    <property type="match status" value="1"/>
</dbReference>
<comment type="caution">
    <text evidence="7">The sequence shown here is derived from an EMBL/GenBank/DDBJ whole genome shotgun (WGS) entry which is preliminary data.</text>
</comment>
<protein>
    <submittedName>
        <fullName evidence="7">ABC-2 type transport system permease protein</fullName>
    </submittedName>
</protein>
<feature type="transmembrane region" description="Helical" evidence="5">
    <location>
        <begin position="103"/>
        <end position="127"/>
    </location>
</feature>
<evidence type="ECO:0000256" key="5">
    <source>
        <dbReference type="SAM" id="Phobius"/>
    </source>
</evidence>
<evidence type="ECO:0000313" key="8">
    <source>
        <dbReference type="Proteomes" id="UP000278962"/>
    </source>
</evidence>
<feature type="transmembrane region" description="Helical" evidence="5">
    <location>
        <begin position="60"/>
        <end position="82"/>
    </location>
</feature>
<proteinExistence type="predicted"/>
<organism evidence="7 8">
    <name type="scientific">Solirubrobacter pauli</name>
    <dbReference type="NCBI Taxonomy" id="166793"/>
    <lineage>
        <taxon>Bacteria</taxon>
        <taxon>Bacillati</taxon>
        <taxon>Actinomycetota</taxon>
        <taxon>Thermoleophilia</taxon>
        <taxon>Solirubrobacterales</taxon>
        <taxon>Solirubrobacteraceae</taxon>
        <taxon>Solirubrobacter</taxon>
    </lineage>
</organism>
<evidence type="ECO:0000256" key="3">
    <source>
        <dbReference type="ARBA" id="ARBA00022989"/>
    </source>
</evidence>
<name>A0A660LE90_9ACTN</name>
<feature type="transmembrane region" description="Helical" evidence="5">
    <location>
        <begin position="173"/>
        <end position="191"/>
    </location>
</feature>
<evidence type="ECO:0000256" key="2">
    <source>
        <dbReference type="ARBA" id="ARBA00022692"/>
    </source>
</evidence>
<dbReference type="OrthoDB" id="3214063at2"/>
<accession>A0A660LE90</accession>
<dbReference type="RefSeq" id="WP_121249938.1">
    <property type="nucleotide sequence ID" value="NZ_RBIL01000001.1"/>
</dbReference>
<evidence type="ECO:0000259" key="6">
    <source>
        <dbReference type="Pfam" id="PF12698"/>
    </source>
</evidence>
<dbReference type="EMBL" id="RBIL01000001">
    <property type="protein sequence ID" value="RKQ92230.1"/>
    <property type="molecule type" value="Genomic_DNA"/>
</dbReference>
<evidence type="ECO:0000313" key="7">
    <source>
        <dbReference type="EMBL" id="RKQ92230.1"/>
    </source>
</evidence>
<gene>
    <name evidence="7" type="ORF">C8N24_2073</name>
</gene>
<feature type="transmembrane region" description="Helical" evidence="5">
    <location>
        <begin position="139"/>
        <end position="161"/>
    </location>
</feature>
<evidence type="ECO:0000256" key="4">
    <source>
        <dbReference type="ARBA" id="ARBA00023136"/>
    </source>
</evidence>
<dbReference type="InterPro" id="IPR052902">
    <property type="entry name" value="ABC-2_transporter"/>
</dbReference>